<keyword evidence="4 5" id="KW-0418">Kinase</keyword>
<dbReference type="FunFam" id="3.40.50.300:FF:002070">
    <property type="entry name" value="Uridine kinase"/>
    <property type="match status" value="1"/>
</dbReference>
<evidence type="ECO:0000259" key="7">
    <source>
        <dbReference type="Pfam" id="PF14681"/>
    </source>
</evidence>
<keyword evidence="2 5" id="KW-0808">Transferase</keyword>
<dbReference type="InterPro" id="IPR000836">
    <property type="entry name" value="PRTase_dom"/>
</dbReference>
<dbReference type="CDD" id="cd02023">
    <property type="entry name" value="UMPK"/>
    <property type="match status" value="1"/>
</dbReference>
<proteinExistence type="inferred from homology"/>
<protein>
    <recommendedName>
        <fullName evidence="5">Uridine kinase</fullName>
        <ecNumber evidence="5">2.7.1.48</ecNumber>
    </recommendedName>
</protein>
<dbReference type="Pfam" id="PF14681">
    <property type="entry name" value="UPRTase"/>
    <property type="match status" value="1"/>
</dbReference>
<dbReference type="InterPro" id="IPR027417">
    <property type="entry name" value="P-loop_NTPase"/>
</dbReference>
<comment type="pathway">
    <text evidence="1 5">Pyrimidine metabolism; UMP biosynthesis via salvage pathway; UMP from uridine: step 1/1.</text>
</comment>
<organism evidence="8 9">
    <name type="scientific">Leucocoprinus leucothites</name>
    <dbReference type="NCBI Taxonomy" id="201217"/>
    <lineage>
        <taxon>Eukaryota</taxon>
        <taxon>Fungi</taxon>
        <taxon>Dikarya</taxon>
        <taxon>Basidiomycota</taxon>
        <taxon>Agaricomycotina</taxon>
        <taxon>Agaricomycetes</taxon>
        <taxon>Agaricomycetidae</taxon>
        <taxon>Agaricales</taxon>
        <taxon>Agaricineae</taxon>
        <taxon>Agaricaceae</taxon>
        <taxon>Leucocoprinus</taxon>
    </lineage>
</organism>
<accession>A0A8H5G7F0</accession>
<feature type="domain" description="Phosphoribosyltransferase" evidence="7">
    <location>
        <begin position="300"/>
        <end position="492"/>
    </location>
</feature>
<evidence type="ECO:0000256" key="4">
    <source>
        <dbReference type="ARBA" id="ARBA00022777"/>
    </source>
</evidence>
<comment type="catalytic activity">
    <reaction evidence="5">
        <text>uridine + ATP = UMP + ADP + H(+)</text>
        <dbReference type="Rhea" id="RHEA:16825"/>
        <dbReference type="ChEBI" id="CHEBI:15378"/>
        <dbReference type="ChEBI" id="CHEBI:16704"/>
        <dbReference type="ChEBI" id="CHEBI:30616"/>
        <dbReference type="ChEBI" id="CHEBI:57865"/>
        <dbReference type="ChEBI" id="CHEBI:456216"/>
        <dbReference type="EC" id="2.7.1.48"/>
    </reaction>
</comment>
<dbReference type="InterPro" id="IPR000764">
    <property type="entry name" value="Uridine_kinase-like"/>
</dbReference>
<dbReference type="AlphaFoldDB" id="A0A8H5G7F0"/>
<dbReference type="GO" id="GO:0005524">
    <property type="term" value="F:ATP binding"/>
    <property type="evidence" value="ECO:0007669"/>
    <property type="project" value="UniProtKB-KW"/>
</dbReference>
<dbReference type="SUPFAM" id="SSF53271">
    <property type="entry name" value="PRTase-like"/>
    <property type="match status" value="1"/>
</dbReference>
<feature type="domain" description="Phosphoribulokinase/uridine kinase" evidence="6">
    <location>
        <begin position="59"/>
        <end position="241"/>
    </location>
</feature>
<keyword evidence="9" id="KW-1185">Reference proteome</keyword>
<dbReference type="Pfam" id="PF00485">
    <property type="entry name" value="PRK"/>
    <property type="match status" value="1"/>
</dbReference>
<name>A0A8H5G7F0_9AGAR</name>
<evidence type="ECO:0000256" key="3">
    <source>
        <dbReference type="ARBA" id="ARBA00022741"/>
    </source>
</evidence>
<dbReference type="EMBL" id="JAACJO010000004">
    <property type="protein sequence ID" value="KAF5359747.1"/>
    <property type="molecule type" value="Genomic_DNA"/>
</dbReference>
<dbReference type="UniPathway" id="UPA00574">
    <property type="reaction ID" value="UER00637"/>
</dbReference>
<evidence type="ECO:0000259" key="6">
    <source>
        <dbReference type="Pfam" id="PF00485"/>
    </source>
</evidence>
<dbReference type="GO" id="GO:0004849">
    <property type="term" value="F:uridine kinase activity"/>
    <property type="evidence" value="ECO:0007669"/>
    <property type="project" value="UniProtKB-EC"/>
</dbReference>
<dbReference type="InterPro" id="IPR029057">
    <property type="entry name" value="PRTase-like"/>
</dbReference>
<evidence type="ECO:0000256" key="5">
    <source>
        <dbReference type="RuleBase" id="RU003825"/>
    </source>
</evidence>
<evidence type="ECO:0000256" key="2">
    <source>
        <dbReference type="ARBA" id="ARBA00022679"/>
    </source>
</evidence>
<dbReference type="Proteomes" id="UP000559027">
    <property type="component" value="Unassembled WGS sequence"/>
</dbReference>
<dbReference type="UniPathway" id="UPA00579">
    <property type="reaction ID" value="UER00640"/>
</dbReference>
<dbReference type="EC" id="2.7.1.48" evidence="5"/>
<dbReference type="NCBIfam" id="TIGR00235">
    <property type="entry name" value="udk"/>
    <property type="match status" value="1"/>
</dbReference>
<dbReference type="Gene3D" id="3.40.50.300">
    <property type="entry name" value="P-loop containing nucleotide triphosphate hydrolases"/>
    <property type="match status" value="1"/>
</dbReference>
<evidence type="ECO:0000313" key="8">
    <source>
        <dbReference type="EMBL" id="KAF5359747.1"/>
    </source>
</evidence>
<dbReference type="InterPro" id="IPR006083">
    <property type="entry name" value="PRK/URK"/>
</dbReference>
<comment type="catalytic activity">
    <reaction evidence="5">
        <text>cytidine + ATP = CMP + ADP + H(+)</text>
        <dbReference type="Rhea" id="RHEA:24674"/>
        <dbReference type="ChEBI" id="CHEBI:15378"/>
        <dbReference type="ChEBI" id="CHEBI:17562"/>
        <dbReference type="ChEBI" id="CHEBI:30616"/>
        <dbReference type="ChEBI" id="CHEBI:60377"/>
        <dbReference type="ChEBI" id="CHEBI:456216"/>
        <dbReference type="EC" id="2.7.1.48"/>
    </reaction>
</comment>
<comment type="pathway">
    <text evidence="5">Pyrimidine metabolism; CTP biosynthesis via salvage pathway; CTP from cytidine: step 1/3.</text>
</comment>
<dbReference type="Gene3D" id="3.40.50.2020">
    <property type="match status" value="1"/>
</dbReference>
<evidence type="ECO:0000313" key="9">
    <source>
        <dbReference type="Proteomes" id="UP000559027"/>
    </source>
</evidence>
<keyword evidence="5" id="KW-0067">ATP-binding</keyword>
<dbReference type="NCBIfam" id="NF004018">
    <property type="entry name" value="PRK05480.1"/>
    <property type="match status" value="1"/>
</dbReference>
<reference evidence="8 9" key="1">
    <citation type="journal article" date="2020" name="ISME J.">
        <title>Uncovering the hidden diversity of litter-decomposition mechanisms in mushroom-forming fungi.</title>
        <authorList>
            <person name="Floudas D."/>
            <person name="Bentzer J."/>
            <person name="Ahren D."/>
            <person name="Johansson T."/>
            <person name="Persson P."/>
            <person name="Tunlid A."/>
        </authorList>
    </citation>
    <scope>NUCLEOTIDE SEQUENCE [LARGE SCALE GENOMIC DNA]</scope>
    <source>
        <strain evidence="8 9">CBS 146.42</strain>
    </source>
</reference>
<dbReference type="SUPFAM" id="SSF52540">
    <property type="entry name" value="P-loop containing nucleoside triphosphate hydrolases"/>
    <property type="match status" value="1"/>
</dbReference>
<dbReference type="CDD" id="cd06223">
    <property type="entry name" value="PRTases_typeI"/>
    <property type="match status" value="1"/>
</dbReference>
<comment type="caution">
    <text evidence="8">The sequence shown here is derived from an EMBL/GenBank/DDBJ whole genome shotgun (WGS) entry which is preliminary data.</text>
</comment>
<dbReference type="GO" id="GO:0044211">
    <property type="term" value="P:CTP salvage"/>
    <property type="evidence" value="ECO:0007669"/>
    <property type="project" value="UniProtKB-UniPathway"/>
</dbReference>
<dbReference type="PRINTS" id="PR00988">
    <property type="entry name" value="URIDINKINASE"/>
</dbReference>
<dbReference type="OrthoDB" id="738517at2759"/>
<evidence type="ECO:0000256" key="1">
    <source>
        <dbReference type="ARBA" id="ARBA00004690"/>
    </source>
</evidence>
<gene>
    <name evidence="8" type="ORF">D9756_003434</name>
</gene>
<sequence>MSAQLLKHVLSGPSVMPTSPNPPGKDLKLFQPKKNTVLVSHGRPPWYGEDGKKIGNAFVIGVAGGSASGKTHVAREIVRALGSIPTVIILSQDSFYKHHSSEELVLAHANMLDFDHPSAIDMPMFASCLADLKQCKQSNIPVYSFAEHQRLQETKYLYGATVIIAEGIMALHDQSLRSLYDLKIFVQCDSDLMLARRIKRDVKERGRSVEGVLDQYLRFVKPSYDNFVRPTSSYADIIVPGSNNAVAIELICTHVRRQLRERSNQFREKMAIPHLSIKSKSGSHTPPPELEELNLTVHPNTPQMKGILTILRDKNRSRQDFIFFVDRLSTLLIEHALQHLPYLPSTVVTPIGVESPGKKLDAMHICGVCIQRSGGCLERGFRRVIRDAPMGSLLIQSDAVTGEPMCLQVMLPMAIRFRHMAENSWVFLLDAQIGTGAAAFMSIRILLDHGVREDHIVFVAFLVARGGGISILRRAFPEVKIVCAAVDDEMEEGWLEGVQDELTNPHGVGRKVWVMQPGMGQIGDRYYL</sequence>
<dbReference type="GO" id="GO:0044206">
    <property type="term" value="P:UMP salvage"/>
    <property type="evidence" value="ECO:0007669"/>
    <property type="project" value="UniProtKB-UniPathway"/>
</dbReference>
<dbReference type="PANTHER" id="PTHR10285">
    <property type="entry name" value="URIDINE KINASE"/>
    <property type="match status" value="1"/>
</dbReference>
<keyword evidence="3 5" id="KW-0547">Nucleotide-binding</keyword>
<comment type="similarity">
    <text evidence="5">Belongs to the uridine kinase family.</text>
</comment>